<dbReference type="EMBL" id="JAGSOH010000134">
    <property type="protein sequence ID" value="MBR7830470.1"/>
    <property type="molecule type" value="Genomic_DNA"/>
</dbReference>
<feature type="transmembrane region" description="Helical" evidence="6">
    <location>
        <begin position="36"/>
        <end position="57"/>
    </location>
</feature>
<name>A0A941EGY8_9ACTN</name>
<dbReference type="PANTHER" id="PTHR43394">
    <property type="entry name" value="ATP-DEPENDENT PERMEASE MDL1, MITOCHONDRIAL"/>
    <property type="match status" value="1"/>
</dbReference>
<dbReference type="InterPro" id="IPR027417">
    <property type="entry name" value="P-loop_NTPase"/>
</dbReference>
<keyword evidence="3 6" id="KW-1133">Transmembrane helix</keyword>
<feature type="compositionally biased region" description="Polar residues" evidence="5">
    <location>
        <begin position="583"/>
        <end position="594"/>
    </location>
</feature>
<dbReference type="SUPFAM" id="SSF90123">
    <property type="entry name" value="ABC transporter transmembrane region"/>
    <property type="match status" value="1"/>
</dbReference>
<dbReference type="Gene3D" id="1.20.1560.10">
    <property type="entry name" value="ABC transporter type 1, transmembrane domain"/>
    <property type="match status" value="1"/>
</dbReference>
<evidence type="ECO:0000256" key="3">
    <source>
        <dbReference type="ARBA" id="ARBA00022989"/>
    </source>
</evidence>
<comment type="subcellular location">
    <subcellularLocation>
        <location evidence="1">Cell membrane</location>
        <topology evidence="1">Multi-pass membrane protein</topology>
    </subcellularLocation>
</comment>
<feature type="transmembrane region" description="Helical" evidence="6">
    <location>
        <begin position="146"/>
        <end position="165"/>
    </location>
</feature>
<keyword evidence="2 6" id="KW-0812">Transmembrane</keyword>
<feature type="transmembrane region" description="Helical" evidence="6">
    <location>
        <begin position="69"/>
        <end position="89"/>
    </location>
</feature>
<dbReference type="SUPFAM" id="SSF52540">
    <property type="entry name" value="P-loop containing nucleoside triphosphate hydrolases"/>
    <property type="match status" value="1"/>
</dbReference>
<feature type="domain" description="ABC transmembrane type-1" evidence="8">
    <location>
        <begin position="33"/>
        <end position="314"/>
    </location>
</feature>
<feature type="transmembrane region" description="Helical" evidence="6">
    <location>
        <begin position="171"/>
        <end position="190"/>
    </location>
</feature>
<dbReference type="Proteomes" id="UP000676325">
    <property type="component" value="Unassembled WGS sequence"/>
</dbReference>
<evidence type="ECO:0000259" key="7">
    <source>
        <dbReference type="PROSITE" id="PS50893"/>
    </source>
</evidence>
<feature type="domain" description="ABC transporter" evidence="7">
    <location>
        <begin position="323"/>
        <end position="574"/>
    </location>
</feature>
<keyword evidence="9" id="KW-0067">ATP-binding</keyword>
<organism evidence="9 10">
    <name type="scientific">Actinospica acidithermotolerans</name>
    <dbReference type="NCBI Taxonomy" id="2828514"/>
    <lineage>
        <taxon>Bacteria</taxon>
        <taxon>Bacillati</taxon>
        <taxon>Actinomycetota</taxon>
        <taxon>Actinomycetes</taxon>
        <taxon>Catenulisporales</taxon>
        <taxon>Actinospicaceae</taxon>
        <taxon>Actinospica</taxon>
    </lineage>
</organism>
<dbReference type="InterPro" id="IPR039421">
    <property type="entry name" value="Type_1_exporter"/>
</dbReference>
<keyword evidence="9" id="KW-0547">Nucleotide-binding</keyword>
<reference evidence="9" key="1">
    <citation type="submission" date="2021-04" db="EMBL/GenBank/DDBJ databases">
        <title>Genome based classification of Actinospica acidithermotolerans sp. nov., an actinobacterium isolated from an Indonesian hot spring.</title>
        <authorList>
            <person name="Kusuma A.B."/>
            <person name="Putra K.E."/>
            <person name="Nafisah S."/>
            <person name="Loh J."/>
            <person name="Nouioui I."/>
            <person name="Goodfellow M."/>
        </authorList>
    </citation>
    <scope>NUCLEOTIDE SEQUENCE</scope>
    <source>
        <strain evidence="9">MGRD01-02</strain>
    </source>
</reference>
<dbReference type="InterPro" id="IPR017871">
    <property type="entry name" value="ABC_transporter-like_CS"/>
</dbReference>
<dbReference type="PANTHER" id="PTHR43394:SF1">
    <property type="entry name" value="ATP-BINDING CASSETTE SUB-FAMILY B MEMBER 10, MITOCHONDRIAL"/>
    <property type="match status" value="1"/>
</dbReference>
<proteinExistence type="predicted"/>
<dbReference type="GO" id="GO:0005886">
    <property type="term" value="C:plasma membrane"/>
    <property type="evidence" value="ECO:0007669"/>
    <property type="project" value="UniProtKB-SubCell"/>
</dbReference>
<dbReference type="CDD" id="cd07346">
    <property type="entry name" value="ABC_6TM_exporters"/>
    <property type="match status" value="1"/>
</dbReference>
<dbReference type="GO" id="GO:0015421">
    <property type="term" value="F:ABC-type oligopeptide transporter activity"/>
    <property type="evidence" value="ECO:0007669"/>
    <property type="project" value="TreeGrafter"/>
</dbReference>
<dbReference type="GO" id="GO:0005524">
    <property type="term" value="F:ATP binding"/>
    <property type="evidence" value="ECO:0007669"/>
    <property type="project" value="UniProtKB-KW"/>
</dbReference>
<gene>
    <name evidence="9" type="ORF">KDK95_29485</name>
</gene>
<evidence type="ECO:0000256" key="2">
    <source>
        <dbReference type="ARBA" id="ARBA00022692"/>
    </source>
</evidence>
<keyword evidence="4 6" id="KW-0472">Membrane</keyword>
<feature type="transmembrane region" description="Helical" evidence="6">
    <location>
        <begin position="260"/>
        <end position="279"/>
    </location>
</feature>
<evidence type="ECO:0000259" key="8">
    <source>
        <dbReference type="PROSITE" id="PS50929"/>
    </source>
</evidence>
<sequence length="594" mass="62722">MRQLPARDPGVPDSRSVNRFLLWVWREQWRSQALGVFWGMAWMVSIAMMPAMIGRAIDHGLLARSTSGLLTWTGVVLGLSVFAAVAGAMRHRSAMTNWLAAAYITVQVTARHAVKVGADLPKLIASGDVLAIGTTDIEAVGGTFDILARLTGAVVSTIVVAIIMLTTSVPLGLVVLIGVPVTLGCTVFLMRPLHRRQDTYRELQGKLSDQTVDIAQGIRILRGIGGEDAFSARYAAGSQRLRGIGIRVGRVESLLSAEEVLLPGLLTGLVTWLAAHFALHGEITVGQLVAFYGYASFLVMPLATFGEAANSVTRGHVAAGHVIRLLRINSPITQPESPVAPPPSGVLLSDADSGLTITPGELLAIACADPEEAERLANRLARYVDDGAPTLGDVPLKDLSVRVVRERILAAGNADRVFTGTLRSSLAGMTNPPEGGGIDAVVMEALHAASAEDIVAALDGGLDAEVEEKGRNFSGGQLQRLRLARALIADPEFLIAVEATSAVDAHTEARIAARIGAYRASRSGPRATALFTTSPLVLSQADVVAYVEDGRVVATGRHGELLAGQPHYRALVTRGEDDAETAESASSQQGVVRV</sequence>
<dbReference type="RefSeq" id="WP_212521596.1">
    <property type="nucleotide sequence ID" value="NZ_JAGSOH010000134.1"/>
</dbReference>
<evidence type="ECO:0000256" key="5">
    <source>
        <dbReference type="SAM" id="MobiDB-lite"/>
    </source>
</evidence>
<dbReference type="Gene3D" id="3.40.50.300">
    <property type="entry name" value="P-loop containing nucleotide triphosphate hydrolases"/>
    <property type="match status" value="1"/>
</dbReference>
<keyword evidence="10" id="KW-1185">Reference proteome</keyword>
<accession>A0A941EGY8</accession>
<feature type="transmembrane region" description="Helical" evidence="6">
    <location>
        <begin position="285"/>
        <end position="305"/>
    </location>
</feature>
<dbReference type="InterPro" id="IPR036640">
    <property type="entry name" value="ABC1_TM_sf"/>
</dbReference>
<evidence type="ECO:0000256" key="1">
    <source>
        <dbReference type="ARBA" id="ARBA00004651"/>
    </source>
</evidence>
<dbReference type="InterPro" id="IPR003439">
    <property type="entry name" value="ABC_transporter-like_ATP-bd"/>
</dbReference>
<evidence type="ECO:0000313" key="10">
    <source>
        <dbReference type="Proteomes" id="UP000676325"/>
    </source>
</evidence>
<comment type="caution">
    <text evidence="9">The sequence shown here is derived from an EMBL/GenBank/DDBJ whole genome shotgun (WGS) entry which is preliminary data.</text>
</comment>
<evidence type="ECO:0000256" key="4">
    <source>
        <dbReference type="ARBA" id="ARBA00023136"/>
    </source>
</evidence>
<feature type="region of interest" description="Disordered" evidence="5">
    <location>
        <begin position="575"/>
        <end position="594"/>
    </location>
</feature>
<dbReference type="InterPro" id="IPR011527">
    <property type="entry name" value="ABC1_TM_dom"/>
</dbReference>
<dbReference type="AlphaFoldDB" id="A0A941EGY8"/>
<evidence type="ECO:0000256" key="6">
    <source>
        <dbReference type="SAM" id="Phobius"/>
    </source>
</evidence>
<dbReference type="PROSITE" id="PS50929">
    <property type="entry name" value="ABC_TM1F"/>
    <property type="match status" value="1"/>
</dbReference>
<dbReference type="GO" id="GO:0016887">
    <property type="term" value="F:ATP hydrolysis activity"/>
    <property type="evidence" value="ECO:0007669"/>
    <property type="project" value="InterPro"/>
</dbReference>
<dbReference type="PROSITE" id="PS00211">
    <property type="entry name" value="ABC_TRANSPORTER_1"/>
    <property type="match status" value="1"/>
</dbReference>
<protein>
    <submittedName>
        <fullName evidence="9">ABC transporter ATP-binding protein</fullName>
    </submittedName>
</protein>
<dbReference type="PROSITE" id="PS50893">
    <property type="entry name" value="ABC_TRANSPORTER_2"/>
    <property type="match status" value="1"/>
</dbReference>
<dbReference type="Pfam" id="PF00664">
    <property type="entry name" value="ABC_membrane"/>
    <property type="match status" value="1"/>
</dbReference>
<evidence type="ECO:0000313" key="9">
    <source>
        <dbReference type="EMBL" id="MBR7830470.1"/>
    </source>
</evidence>